<evidence type="ECO:0000256" key="6">
    <source>
        <dbReference type="SAM" id="Phobius"/>
    </source>
</evidence>
<evidence type="ECO:0000256" key="3">
    <source>
        <dbReference type="ARBA" id="ARBA00022692"/>
    </source>
</evidence>
<dbReference type="GO" id="GO:0005886">
    <property type="term" value="C:plasma membrane"/>
    <property type="evidence" value="ECO:0007669"/>
    <property type="project" value="UniProtKB-SubCell"/>
</dbReference>
<feature type="transmembrane region" description="Helical" evidence="6">
    <location>
        <begin position="232"/>
        <end position="251"/>
    </location>
</feature>
<dbReference type="Proteomes" id="UP000007397">
    <property type="component" value="Chromosome"/>
</dbReference>
<keyword evidence="4 6" id="KW-1133">Transmembrane helix</keyword>
<dbReference type="Pfam" id="PF09678">
    <property type="entry name" value="Caa3_CtaG"/>
    <property type="match status" value="1"/>
</dbReference>
<feature type="transmembrane region" description="Helical" evidence="6">
    <location>
        <begin position="84"/>
        <end position="105"/>
    </location>
</feature>
<evidence type="ECO:0000313" key="8">
    <source>
        <dbReference type="Proteomes" id="UP000007397"/>
    </source>
</evidence>
<dbReference type="RefSeq" id="WP_014643644.1">
    <property type="nucleotide sequence ID" value="NC_017668.1"/>
</dbReference>
<dbReference type="eggNOG" id="COG3336">
    <property type="taxonomic scope" value="Bacteria"/>
</dbReference>
<evidence type="ECO:0000256" key="5">
    <source>
        <dbReference type="ARBA" id="ARBA00023136"/>
    </source>
</evidence>
<dbReference type="InterPro" id="IPR019108">
    <property type="entry name" value="Caa3_assmbl_CtaG-rel"/>
</dbReference>
<feature type="transmembrane region" description="Helical" evidence="6">
    <location>
        <begin position="190"/>
        <end position="212"/>
    </location>
</feature>
<evidence type="ECO:0000256" key="1">
    <source>
        <dbReference type="ARBA" id="ARBA00004651"/>
    </source>
</evidence>
<feature type="transmembrane region" description="Helical" evidence="6">
    <location>
        <begin position="50"/>
        <end position="72"/>
    </location>
</feature>
<evidence type="ECO:0008006" key="9">
    <source>
        <dbReference type="Google" id="ProtNLM"/>
    </source>
</evidence>
<reference evidence="7 8" key="1">
    <citation type="journal article" date="2013" name="Environ. Microbiol.">
        <title>Chloride and organic osmolytes: a hybrid strategy to cope with elevated salinities by the moderately halophilic, chloride-dependent bacterium Halobacillus halophilus.</title>
        <authorList>
            <person name="Saum S.H."/>
            <person name="Pfeiffer F."/>
            <person name="Palm P."/>
            <person name="Rampp M."/>
            <person name="Schuster S.C."/>
            <person name="Muller V."/>
            <person name="Oesterhelt D."/>
        </authorList>
    </citation>
    <scope>NUCLEOTIDE SEQUENCE [LARGE SCALE GENOMIC DNA]</scope>
    <source>
        <strain evidence="8">ATCC 35676 / DSM 2266 / JCM 20832 / KCTC 3685 / LMG 17431 / NBRC 102448 / NCIMB 2269</strain>
    </source>
</reference>
<feature type="transmembrane region" description="Helical" evidence="6">
    <location>
        <begin position="157"/>
        <end position="181"/>
    </location>
</feature>
<keyword evidence="3 6" id="KW-0812">Transmembrane</keyword>
<protein>
    <recommendedName>
        <fullName evidence="9">Cytochrome c oxidase assembly protein</fullName>
    </recommendedName>
</protein>
<dbReference type="STRING" id="866895.HBHAL_3411"/>
<evidence type="ECO:0000256" key="2">
    <source>
        <dbReference type="ARBA" id="ARBA00022475"/>
    </source>
</evidence>
<evidence type="ECO:0000313" key="7">
    <source>
        <dbReference type="EMBL" id="CCG45755.1"/>
    </source>
</evidence>
<dbReference type="PATRIC" id="fig|866895.3.peg.2426"/>
<dbReference type="KEGG" id="hhd:HBHAL_3411"/>
<feature type="transmembrane region" description="Helical" evidence="6">
    <location>
        <begin position="126"/>
        <end position="145"/>
    </location>
</feature>
<gene>
    <name evidence="7" type="ordered locus">HBHAL_3411</name>
</gene>
<dbReference type="HOGENOM" id="CLU_054944_2_0_9"/>
<name>I0JNN5_HALH3</name>
<keyword evidence="2" id="KW-1003">Cell membrane</keyword>
<dbReference type="AlphaFoldDB" id="I0JNN5"/>
<proteinExistence type="predicted"/>
<comment type="subcellular location">
    <subcellularLocation>
        <location evidence="1">Cell membrane</location>
        <topology evidence="1">Multi-pass membrane protein</topology>
    </subcellularLocation>
</comment>
<keyword evidence="8" id="KW-1185">Reference proteome</keyword>
<feature type="transmembrane region" description="Helical" evidence="6">
    <location>
        <begin position="6"/>
        <end position="30"/>
    </location>
</feature>
<dbReference type="EMBL" id="HE717023">
    <property type="protein sequence ID" value="CCG45755.1"/>
    <property type="molecule type" value="Genomic_DNA"/>
</dbReference>
<sequence length="261" mass="29028">MNHAQIANVTTGMSALFISIGALLIVILYIDAGVRSSRHNRLKVWPWYRYVSFAFGIVCAAISVIGPIAYQAMSNFTMHMVSHLLLGMLAPVLLVMSAPVTLLLRSLPVRQAKIVASLLRSYPVRFMSHPIIASVLNIGGLWILYTTSLYSWMHTNLMVHILVHVHIFAAGYIFTASLIYIDPVPHRLSYIYRSIVLIGALAAHGILSKYIYAHPPEGVGVQEAQTGGMLMYYGGDFIDLIIIVLLCYHWYKNTRPGEVLA</sequence>
<keyword evidence="5 6" id="KW-0472">Membrane</keyword>
<organism evidence="7 8">
    <name type="scientific">Halobacillus halophilus (strain ATCC 35676 / DSM 2266 / JCM 20832 / KCTC 3685 / LMG 17431 / NBRC 102448 / NCIMB 2269)</name>
    <name type="common">Sporosarcina halophila</name>
    <dbReference type="NCBI Taxonomy" id="866895"/>
    <lineage>
        <taxon>Bacteria</taxon>
        <taxon>Bacillati</taxon>
        <taxon>Bacillota</taxon>
        <taxon>Bacilli</taxon>
        <taxon>Bacillales</taxon>
        <taxon>Bacillaceae</taxon>
        <taxon>Halobacillus</taxon>
    </lineage>
</organism>
<accession>I0JNN5</accession>
<evidence type="ECO:0000256" key="4">
    <source>
        <dbReference type="ARBA" id="ARBA00022989"/>
    </source>
</evidence>